<feature type="compositionally biased region" description="Basic and acidic residues" evidence="7">
    <location>
        <begin position="889"/>
        <end position="899"/>
    </location>
</feature>
<dbReference type="PROSITE" id="PS50011">
    <property type="entry name" value="PROTEIN_KINASE_DOM"/>
    <property type="match status" value="1"/>
</dbReference>
<dbReference type="InterPro" id="IPR013783">
    <property type="entry name" value="Ig-like_fold"/>
</dbReference>
<feature type="domain" description="Fibronectin type-III" evidence="10">
    <location>
        <begin position="1580"/>
        <end position="1677"/>
    </location>
</feature>
<evidence type="ECO:0000259" key="8">
    <source>
        <dbReference type="PROSITE" id="PS50011"/>
    </source>
</evidence>
<feature type="domain" description="Fibronectin type-III" evidence="10">
    <location>
        <begin position="2581"/>
        <end position="2676"/>
    </location>
</feature>
<feature type="region of interest" description="Disordered" evidence="7">
    <location>
        <begin position="3164"/>
        <end position="3183"/>
    </location>
</feature>
<evidence type="ECO:0000256" key="6">
    <source>
        <dbReference type="PROSITE-ProRule" id="PRU10141"/>
    </source>
</evidence>
<feature type="domain" description="Ig-like" evidence="9">
    <location>
        <begin position="119"/>
        <end position="209"/>
    </location>
</feature>
<feature type="domain" description="Fibronectin type-III" evidence="10">
    <location>
        <begin position="5140"/>
        <end position="5238"/>
    </location>
</feature>
<feature type="domain" description="Ig-like" evidence="9">
    <location>
        <begin position="435"/>
        <end position="530"/>
    </location>
</feature>
<dbReference type="SUPFAM" id="SSF56112">
    <property type="entry name" value="Protein kinase-like (PK-like)"/>
    <property type="match status" value="1"/>
</dbReference>
<dbReference type="PROSITE" id="PS50835">
    <property type="entry name" value="IG_LIKE"/>
    <property type="match status" value="25"/>
</dbReference>
<dbReference type="PROSITE" id="PS00108">
    <property type="entry name" value="PROTEIN_KINASE_ST"/>
    <property type="match status" value="1"/>
</dbReference>
<keyword evidence="2" id="KW-0677">Repeat</keyword>
<dbReference type="Proteomes" id="UP001652621">
    <property type="component" value="Unplaced"/>
</dbReference>
<feature type="domain" description="Ig-like" evidence="9">
    <location>
        <begin position="7784"/>
        <end position="7872"/>
    </location>
</feature>
<dbReference type="PROSITE" id="PS00107">
    <property type="entry name" value="PROTEIN_KINASE_ATP"/>
    <property type="match status" value="1"/>
</dbReference>
<dbReference type="InterPro" id="IPR008271">
    <property type="entry name" value="Ser/Thr_kinase_AS"/>
</dbReference>
<feature type="domain" description="Ig-like" evidence="9">
    <location>
        <begin position="540"/>
        <end position="632"/>
    </location>
</feature>
<feature type="domain" description="Fibronectin type-III" evidence="10">
    <location>
        <begin position="6919"/>
        <end position="7013"/>
    </location>
</feature>
<dbReference type="PANTHER" id="PTHR14340">
    <property type="entry name" value="MICROFIBRIL-ASSOCIATED GLYCOPROTEIN 3"/>
    <property type="match status" value="1"/>
</dbReference>
<feature type="domain" description="Fibronectin type-III" evidence="10">
    <location>
        <begin position="5537"/>
        <end position="5632"/>
    </location>
</feature>
<feature type="domain" description="Ig-like" evidence="9">
    <location>
        <begin position="7909"/>
        <end position="7996"/>
    </location>
</feature>
<feature type="domain" description="Ig-like" evidence="9">
    <location>
        <begin position="3864"/>
        <end position="3953"/>
    </location>
</feature>
<feature type="domain" description="Fibronectin type-III" evidence="10">
    <location>
        <begin position="5934"/>
        <end position="6029"/>
    </location>
</feature>
<dbReference type="CDD" id="cd00063">
    <property type="entry name" value="FN3"/>
    <property type="match status" value="39"/>
</dbReference>
<feature type="domain" description="Fibronectin type-III" evidence="10">
    <location>
        <begin position="6130"/>
        <end position="6224"/>
    </location>
</feature>
<feature type="domain" description="Fibronectin type-III" evidence="10">
    <location>
        <begin position="3172"/>
        <end position="3267"/>
    </location>
</feature>
<feature type="domain" description="Ig-like" evidence="9">
    <location>
        <begin position="3271"/>
        <end position="3360"/>
    </location>
</feature>
<feature type="domain" description="Fibronectin type-III" evidence="10">
    <location>
        <begin position="6526"/>
        <end position="6621"/>
    </location>
</feature>
<feature type="domain" description="Protein kinase" evidence="8">
    <location>
        <begin position="7461"/>
        <end position="7716"/>
    </location>
</feature>
<feature type="compositionally biased region" description="Basic and acidic residues" evidence="7">
    <location>
        <begin position="864"/>
        <end position="876"/>
    </location>
</feature>
<dbReference type="InterPro" id="IPR003961">
    <property type="entry name" value="FN3_dom"/>
</dbReference>
<evidence type="ECO:0000256" key="2">
    <source>
        <dbReference type="ARBA" id="ARBA00022737"/>
    </source>
</evidence>
<feature type="domain" description="Fibronectin type-III" evidence="10">
    <location>
        <begin position="4847"/>
        <end position="4940"/>
    </location>
</feature>
<feature type="domain" description="Fibronectin type-III" evidence="10">
    <location>
        <begin position="1981"/>
        <end position="2076"/>
    </location>
</feature>
<keyword evidence="11" id="KW-1185">Reference proteome</keyword>
<feature type="domain" description="Fibronectin type-III" evidence="10">
    <location>
        <begin position="5240"/>
        <end position="5335"/>
    </location>
</feature>
<feature type="domain" description="Fibronectin type-III" evidence="10">
    <location>
        <begin position="3368"/>
        <end position="3461"/>
    </location>
</feature>
<feature type="domain" description="Fibronectin type-III" evidence="10">
    <location>
        <begin position="7019"/>
        <end position="7115"/>
    </location>
</feature>
<feature type="compositionally biased region" description="Polar residues" evidence="7">
    <location>
        <begin position="5917"/>
        <end position="5927"/>
    </location>
</feature>
<feature type="domain" description="Fibronectin type-III" evidence="10">
    <location>
        <begin position="2281"/>
        <end position="2375"/>
    </location>
</feature>
<dbReference type="InterPro" id="IPR017441">
    <property type="entry name" value="Protein_kinase_ATP_BS"/>
</dbReference>
<feature type="domain" description="Ig-like" evidence="9">
    <location>
        <begin position="5031"/>
        <end position="5133"/>
    </location>
</feature>
<feature type="binding site" evidence="6">
    <location>
        <position position="7490"/>
    </location>
    <ligand>
        <name>ATP</name>
        <dbReference type="ChEBI" id="CHEBI:30616"/>
    </ligand>
</feature>
<evidence type="ECO:0000313" key="12">
    <source>
        <dbReference type="RefSeq" id="XP_058982952.1"/>
    </source>
</evidence>
<feature type="domain" description="Fibronectin type-III" evidence="10">
    <location>
        <begin position="5834"/>
        <end position="5927"/>
    </location>
</feature>
<feature type="domain" description="Ig-like" evidence="9">
    <location>
        <begin position="2080"/>
        <end position="2170"/>
    </location>
</feature>
<dbReference type="InterPro" id="IPR003598">
    <property type="entry name" value="Ig_sub2"/>
</dbReference>
<dbReference type="InterPro" id="IPR011009">
    <property type="entry name" value="Kinase-like_dom_sf"/>
</dbReference>
<feature type="domain" description="Ig-like" evidence="9">
    <location>
        <begin position="4453"/>
        <end position="4542"/>
    </location>
</feature>
<feature type="domain" description="Fibronectin type-III" evidence="10">
    <location>
        <begin position="3467"/>
        <end position="3562"/>
    </location>
</feature>
<feature type="domain" description="Ig-like" evidence="9">
    <location>
        <begin position="332"/>
        <end position="423"/>
    </location>
</feature>
<dbReference type="Pfam" id="PF07679">
    <property type="entry name" value="I-set"/>
    <property type="match status" value="34"/>
</dbReference>
<dbReference type="SMART" id="SM00060">
    <property type="entry name" value="FN3"/>
    <property type="match status" value="40"/>
</dbReference>
<dbReference type="PRINTS" id="PR00014">
    <property type="entry name" value="FNTYPEIII"/>
</dbReference>
<comment type="similarity">
    <text evidence="1">Belongs to the protein kinase superfamily. CAMK Ser/Thr protein kinase family.</text>
</comment>
<feature type="domain" description="Fibronectin type-III" evidence="10">
    <location>
        <begin position="6230"/>
        <end position="6325"/>
    </location>
</feature>
<dbReference type="SMART" id="SM00408">
    <property type="entry name" value="IGc2"/>
    <property type="match status" value="28"/>
</dbReference>
<dbReference type="SMART" id="SM00409">
    <property type="entry name" value="IG"/>
    <property type="match status" value="35"/>
</dbReference>
<feature type="domain" description="Fibronectin type-III" evidence="10">
    <location>
        <begin position="7311"/>
        <end position="7404"/>
    </location>
</feature>
<protein>
    <submittedName>
        <fullName evidence="12">Twitchin isoform X14</fullName>
    </submittedName>
</protein>
<feature type="domain" description="Ig-like" evidence="9">
    <location>
        <begin position="2680"/>
        <end position="2767"/>
    </location>
</feature>
<dbReference type="CDD" id="cd00096">
    <property type="entry name" value="Ig"/>
    <property type="match status" value="3"/>
</dbReference>
<dbReference type="InterPro" id="IPR036179">
    <property type="entry name" value="Ig-like_dom_sf"/>
</dbReference>
<keyword evidence="5" id="KW-0393">Immunoglobulin domain</keyword>
<feature type="domain" description="Fibronectin type-III" evidence="10">
    <location>
        <begin position="3961"/>
        <end position="4054"/>
    </location>
</feature>
<feature type="domain" description="Fibronectin type-III" evidence="10">
    <location>
        <begin position="6426"/>
        <end position="6525"/>
    </location>
</feature>
<dbReference type="PROSITE" id="PS50853">
    <property type="entry name" value="FN3"/>
    <property type="match status" value="39"/>
</dbReference>
<feature type="domain" description="Ig-like" evidence="9">
    <location>
        <begin position="1302"/>
        <end position="1386"/>
    </location>
</feature>
<feature type="domain" description="Ig-like" evidence="9">
    <location>
        <begin position="7213"/>
        <end position="7306"/>
    </location>
</feature>
<organism evidence="11 12">
    <name type="scientific">Musca domestica</name>
    <name type="common">House fly</name>
    <dbReference type="NCBI Taxonomy" id="7370"/>
    <lineage>
        <taxon>Eukaryota</taxon>
        <taxon>Metazoa</taxon>
        <taxon>Ecdysozoa</taxon>
        <taxon>Arthropoda</taxon>
        <taxon>Hexapoda</taxon>
        <taxon>Insecta</taxon>
        <taxon>Pterygota</taxon>
        <taxon>Neoptera</taxon>
        <taxon>Endopterygota</taxon>
        <taxon>Diptera</taxon>
        <taxon>Brachycera</taxon>
        <taxon>Muscomorpha</taxon>
        <taxon>Muscoidea</taxon>
        <taxon>Muscidae</taxon>
        <taxon>Musca</taxon>
    </lineage>
</organism>
<keyword evidence="3 6" id="KW-0547">Nucleotide-binding</keyword>
<feature type="domain" description="Fibronectin type-III" evidence="10">
    <location>
        <begin position="4256"/>
        <end position="4354"/>
    </location>
</feature>
<feature type="domain" description="Ig-like" evidence="9">
    <location>
        <begin position="6023"/>
        <end position="6123"/>
    </location>
</feature>
<dbReference type="InterPro" id="IPR007110">
    <property type="entry name" value="Ig-like_dom"/>
</dbReference>
<dbReference type="InterPro" id="IPR013098">
    <property type="entry name" value="Ig_I-set"/>
</dbReference>
<evidence type="ECO:0000256" key="7">
    <source>
        <dbReference type="SAM" id="MobiDB-lite"/>
    </source>
</evidence>
<feature type="domain" description="Fibronectin type-III" evidence="10">
    <location>
        <begin position="1683"/>
        <end position="1778"/>
    </location>
</feature>
<feature type="domain" description="Fibronectin type-III" evidence="10">
    <location>
        <begin position="3662"/>
        <end position="3755"/>
    </location>
</feature>
<feature type="domain" description="Ig-like" evidence="9">
    <location>
        <begin position="7114"/>
        <end position="7208"/>
    </location>
</feature>
<feature type="domain" description="Fibronectin type-III" evidence="10">
    <location>
        <begin position="6627"/>
        <end position="6722"/>
    </location>
</feature>
<evidence type="ECO:0000256" key="3">
    <source>
        <dbReference type="ARBA" id="ARBA00022741"/>
    </source>
</evidence>
<feature type="domain" description="Ig-like" evidence="9">
    <location>
        <begin position="226"/>
        <end position="318"/>
    </location>
</feature>
<feature type="domain" description="Fibronectin type-III" evidence="10">
    <location>
        <begin position="4355"/>
        <end position="4449"/>
    </location>
</feature>
<dbReference type="RefSeq" id="XP_058982952.1">
    <property type="nucleotide sequence ID" value="XM_059126969.1"/>
</dbReference>
<feature type="domain" description="Ig-like" evidence="9">
    <location>
        <begin position="4159"/>
        <end position="4250"/>
    </location>
</feature>
<feature type="domain" description="Fibronectin type-III" evidence="10">
    <location>
        <begin position="3761"/>
        <end position="3860"/>
    </location>
</feature>
<feature type="domain" description="Ig-like" evidence="9">
    <location>
        <begin position="9"/>
        <end position="102"/>
    </location>
</feature>
<dbReference type="SUPFAM" id="SSF48726">
    <property type="entry name" value="Immunoglobulin"/>
    <property type="match status" value="35"/>
</dbReference>
<feature type="domain" description="Ig-like" evidence="9">
    <location>
        <begin position="743"/>
        <end position="832"/>
    </location>
</feature>
<reference evidence="12" key="1">
    <citation type="submission" date="2025-08" db="UniProtKB">
        <authorList>
            <consortium name="RefSeq"/>
        </authorList>
    </citation>
    <scope>IDENTIFICATION</scope>
    <source>
        <strain evidence="12">Aabys</strain>
        <tissue evidence="12">Whole body</tissue>
    </source>
</reference>
<dbReference type="InterPro" id="IPR000719">
    <property type="entry name" value="Prot_kinase_dom"/>
</dbReference>
<dbReference type="Gene3D" id="1.10.510.10">
    <property type="entry name" value="Transferase(Phosphotransferase) domain 1"/>
    <property type="match status" value="1"/>
</dbReference>
<sequence length="8000" mass="897390">MGVAEDFAPFFIKKPQLRQEDDGNRLIFECQLQSSPAPNIEWYRSDTLVVENERTKLRIIPIEGNKYTVLLEIDDVLDTDAGLYKVRAKNSSGEVSASINLNFSPADEPKEKQIDGFAPTFAKKPSIRQEDEGKRLLFECTVNADPQPVITWFHNDKTVYESPRHKLSVKKDGHSYFATLELKNVTVEDAGKYKVNGKNDLGESNATISLNFDSDEAPVPNDGIKPTFTERPVIRQMDDGNVVFQCRCVGDPKPTITWYHGKEQILNGGRYKISLVLDQQLYHMAYMEITNIVPSDQGEYQVTAKNIHGEGTTTLNLNFEGSSKKISDAISPRFPKKPTIRQEKDVLIMECILEAYPLPQISWYRADKKIENSARVKMEHQSRGKDLFVLTMEIQNPTTEDGGNYRCNALNEHGESNANIALNFQGTNDANGFAPSFIEKPKIVPNDSGTLITMKCRCKAKPEPTVTWYRGKEVVNKSKKIGIKTAPIGEDSYELTLEIKDPGAADGGTYRCNVKNEFGESNANLNLNIEAEAEPDGEGPTFVEKPRIVSENSGKLIIMECKVKADPKPKIVWYRNNEIVNENNKIKMSVEQRGDHYYIKLEMIDPQIEDSGLYKCNIKNNLGELNANLTLNIEIIPVIKDKPKIIKIIKKRTVVIECTVASKYEPKCTWFKESNIVKESSRHVCKVQRSKEGEFAVQLEINDVDETDKGAYKLVASNEKGEAVSQIVHLIDIPEAERKPKKPEIDRKLTDQRIVESKSFDLTIKLKETDRSCKIEWYKGSALIRETKEITTTFDGTTARLTFSAARVEHTASYKVIVSNEVGKAESTCKVVVEKKQEKSQNEEQADVKRKKELFEKIGFKKTEQKTLQRKTEPQKVTKVQPPAPGEPPKIEVIREKRPSLVPEPTSRRGSLVPPDTGRRPSLIIDEKKLRPGEVMDTKRRRPSIDVRRPSVQDLEDLINKPSTPLHTTGDGGPPQIVDVQESYSVVEDSTAYMTVGVEGNPAPTFKFYKGVSEILEGGRFKFLTDGQTNTITLCMRKCKPNDEGKYKVVVSNIHGEDTAEMQLYVSDSSGMDFRAMLKKRRYQKWDKEQEDPNWGDLKETEKPIPALKKVERKQESFLSPLIDQFAKEGKDKKVVFEARFSKPNCKPKWLFRKDECFPGSKFKFKNENDTYQLIISNPKVEDTGKYTIEIGGVSSTAFLNVEEADPSYTFTKPLKKKMEGYTQHETTLECSVSSSMANVTWLKDGKKIESDDSRYLISKDINGNLKLIIKECVLEDSGLYTCQLDKQPDKTECKLKIVEYPYKFVKVLKSQKCVEKDTVTLACEIDDATGEVQWWRNDEEIKPDKRIQIIKDGRKRKLVIKDCKVSDSGMYKCTTNADKTEAELIINYQNRFNKQLKNTDAVEREKLTLDVELQDQTAPCEWKFNGEPIEPSDRIEIKNLGGGKHQLVFNGLELTDAGEISCESGQLKSTCKLTVRKGESKPNIDCPNEFSGPISSPVIVDVPYKVSGTKQTPVEAKLLKDGKALPLKDVEVAIADEKVTFKIKKPTRDMSGLYQIKLSNGQGDDTKDVQIICQDVPDSPNNIDVTDVYQTSCKINFSPPKDDGGSPITKYIIERQDLSKKQAWETVSEVLPTEPLTKDITDLVPKKQYRFRIRAINAIGSSEPATFKNTILAKDPWDEPGKPRNVDLTDWDKDHADLKWDAPENDGGDKITSYVIEFKEKFSNDWVVGKEVPSEQCSATVDGLKEGQQYEFRVRAVNRAGPGEPSDKTKSITAKCRFVKPFIVGDDLKNITVKKGQTVRYEIKYDGEPEPEVSWYKGAQRLVFDNQRICSHQMERNTSITIKKALRSDTGIYKLVLTNSSGSLETEAQVTVLDRPLSPRGPLEPKEVRADHITVTWKPPEDDGGCEITGYAMERMDEETGRWVPAGEAGPNDTSFNFKGLTPGKKYKFRVKAINKEGESDPLECTEPILAKNPYDPPSAPGKPIIDDYDNKSVVLKWKIPPSDGGRPIIYYIIEQKDKFSPSWVEVAKTDDAVPQCTVENLKEKMIYNFRVKAVNKAGPSEASEPTDNHLCKHKNLKPQIDRSTFKRVTIKSGRTHKWSVDVAGEPAPALNWSWRDNVPLTTGDRIKIEVVDYHTDFTITKVIRKDSGMYTLKAENRSGTDTETVELIVLGKPSSPRGPLAVNDVTATGCNLQWKKPEDDGGVPIKEYVVEKMDTATGKWIRIGRSPGEKEPPSFAVSGLNPGSEYMFRVSAVNEEGESEPLTTLVGVVAKDPYTEPNKPGAPEVTDYDNESVSLKWSTPTNDGGAPVEKYIIEKKPKNQKSWEKALEVPGDQLEAKVNGLQEYEEYQFRVIAVNKAGPSQPSDASAPQVVKYKKLKPRIDRTNLKPLLIRSGKPIKYDVKIRGEPVPTVIWYQNDKELKPEELPSTCEIQNIPHNTKISIIDTARQHSGIYKIRAINEHGEDEATVEVNVLGAPGKPKGPLKVDNITKDSCKLKWKKPDDDGGKPITAYQIEKFDKKQGRWVPVGRIPGTETEMDVKGLQEGHEYQFRVKAINDEGESEPLETDTSIIAKNPYDIAEKPGKPTVTDYDSHFIKLSWEAPKNDGGAPIIGYVIEKKDKFSPHWDEVMSTDSPITEAKVDGLVEGNVYQFRVRAINKAGVSEPSVASDPQVAKPRNLKPNINREKMKSVRVRAGQTIKFDVDVKGEPAPALKWTFKDVELLPLEGIRIETEEYNTKLTLFDVTRKDSGKYKLSAENINGRDEADVDVIVLDKPSKPEGPLDVSDIYKDSCKLKWKKPKDDGGIPISGYVIEKLDTATGKWEAAGTVDPEKTEYDVKGLEQNHRYQFRVRAVNDEGESEPLETDSAITAKNPFDVAAPPGLPEFEDWDEHHVKLKWEPPIRDGGAPITSYTIEVMDKDSGEFVKAIETEGPICKGTVKKLEEGQQYKFRIRANNKAGASEPSEQTNWHTAKPRYLKPHIDRNKLKPLTVKAGLSIDLDINIKGEPAPKVEWFFKGSPLENEEIKIENVDYNTKLFVMRAKRPMSGIYTIKASNEVGEDVADLDIMVLGKPGKPKGPLEVDNITKHGCKLKWQPPEDNGGAPIDYYEIEKLDPHTGQWLPCGKSSEPNAKVTGLQEGKSYKFRVRAVNKEGESEDLETDKPIIAKNPYDEADKPGRPEPTNWDKDFVDLQWEPPKSDGGAPIEKYIIQMRDKSGRSWVDAAITPGNHTKGTVTNVEEGHEYEFRIVAVNKAGPSEPSDVSKSVVAKPRHLKPRIDRKNLQKKTLRSGQLLHIESIVNGEPPASVTWTFNGEVLKSTDRIKIENEDYKTTFIIPKVKRSDKGVYTVTAKNDSGTDTVELELEVLCKPKAPKGPLEVSNVTSDSVTLKWEKPEDDGGQPIENYVIERMDTETGRWVPVLTTKSPEAQVSGLTEGKEYMFRVKAVNAEGESEPLTTDVPTLAKNPFDTADSPGKPQIVDWSENHVDLKWKVPDDDGGAPITGYVIEKKDCNTGKWQKALETKTPANSARVNDLIEGTKYQFRIRAVNDAGESKPSEPSDTLLAKCRFAPPKIDRTNIKDITTKFGTHVRLDIKISGEPPAVKTWYHNKARIEGDDVTIDLEPYKTKFTIPFAKRSHTGKYTIKAENESGRDEASFEINILDRPGQPEGPLRITDVHKEGCKLKWNPPLDSGGLPVDYYIVEKMDVESGRWLPATRVKEPYAEVNNLVEGQEYKFRVVAVNTEGESEPLNGDHSIIAKNPFDVPGKPGAPEPVDWDKDHVDIVWKPPINDGGSPITAYSIEKKEDGSDKWIKVLEVQAPIQGEDCKATVSYLDENCKYEFRVRAINAAGSGEPSNASKSVITKPSKLAPKIDRRNIHTYNVKSGESILLDITVEGEPAPDVYWTHNGKSIQQSTSRKVDNAPYKTKYNNSNLERKDTGIYKIVASNLYGHDEVEFQINVITKPSKPEGPLEVSDIHKEGCKLKWKRPKDDGGEPIEEYVVEKFDPTEGVWIQCGKSAIPEFNVEGLRPGCEYKFRVKAVNKEGESEPLETLSSIIAKDPFTTPSAPGAPEPVDWSSNKVELTWSEPLTDGGSPIIGYIIEKKDKYSPIWEKALETDNPLPNATINGLVEGNEYQFRVVALNKAGYSEPSEASKSFVAKPRFLEPKIDRRYLRDITVSAGSSIKLEAVITGEPAPKVEWRYSNCPLQNGKTVTIESPDYFTKLVIRPAQREDSGEYVVTATNSSGKDIVKINVVVTDKPSAPTGPLSITDVHKEGCHLKWKRPKDDGGIPIEYYQIEKMDVETGCWVPCCRSVEPQADVVGLKCGSEYKFRVSAINAEGESEFLVGDESVIAKNLFDEPDKPQNVHPVDWDKDHIDLAWTPPSHDGGSPITGYIIEMRDKYGHWERALEVPSDTLKASVKNVIEGQTYEFRVIAANSAGLSEPSETTNPITAKARNKAPLIDRTNLCEIRIKAGQSFSYECKISGEPAPKTKWTHNKRELYSKDNIKVKHVDYYSKIKVTNATRSDSGTYTIHAENENGVDFADVKVIVIDKPSPPNGPLKVNEIHASGCTLTWNPPDDDGGQPVTNYVIEKFDELIGRWVPAGETDDNNTSFEVKGLTPDHKYKFRVRAKNRQGISDPLTSTHSIVAKNPYDTPSKPGVPIIKDFDKDFVELEWTRPECNGGTPVTGYIIEKRGKYGTDWEPCAKVEGDNTNGRVEDLIEGNSYEFRVRAINKAGAGEPSDGSASHVARPRNLPPIIDKNYMLDIKIRAGNCFEFDVPVSGEPDPSKEWSQDNNFIINTDRLKIVNEMHRTKLRVIDAKRADSGEYTLIARNINGIDKATVKVVVLDIPSIPEGPLRIDDITKNSLNLHWRPPRDDGGSDITHYIVEKMDTDAMRWIPVAECNECHIRADNLIEGHDYNFRVRAVNKQGASQPLLSSQGVTIKDPFSRPDKPGQPQAVDWGKDFVDLEWPVPKRDGGSPIIGYVIEKRKKFGQWENALDDVTPQNKARVKNLTEGCEYEFRVIAVNKGGRSDPSDPTVPIKCQPRFVAPCFDKSLLCDITVHAGKHFGWNLPVVASPAPTITWLFNGKPIEPSDRIDSQYFHNELSFEVSNALRTDEGRYSLLLKNEHGTFDASAHVKVLDRPGVPEGPLDITRITREGCHLTWNVPLDDGGSPILHYKIEKMDMSRGTWSDVGITSHPVYDVTNLTHKKEYLFRIKAINAIGESDGLVADRSIIAKNEFDEPDPPGKPIITDWDRDHVDLQWTIPASDGGSPITEYIIQKKEKGTQLWVNSVHVPPNQTSASVPDLTEYAEYEFRVIAVNKAGQSEPSESSDMIQARCRYLAPKIITPMRDLRSKAGLILHADISYIGEPIPEVIWTCNNINMTNTERISVNTVGYHTIVHIVNCQRSDSGRYHLMLRNDSGIDEGDFDVVVLDCPGPPVGPLQFEEVTANSVTLSWKPPIDNGGSEILSYVIEKRDLTHGGGWVPAVTYVNAKYNHAVVPRLVEGTQYEFRVMAENAQGRSSPLTSDPIIAKNQFTVPGAPSKPQITDSDRSFISLKWSAPISNGGSQIIGYDIERRDIPTGRWIKITSVPVPANNYTDDRIKEDHQYQYRVSAVNAAGNGKLSDPSDIFSAKPLREKPRLHLDGISGRKIKLRAKETLNLNIPISGAPTPSVEWKLRDLKLQQNVRISYNTNNECTVLRIEDILRGDAGTYTVTASNEFGKDSGDIEIIVVDKPTPPVGPLTYVEQGNDHISMSWNPPKDDGGSEIVGYIIEVAEYGTDLWRPVSGYCPRNNHTVKGLTEGKKYIFRVKAENIYGVSEPLEGAPIVAKSPFDPPGPPGQPKVVAYSPNSASLEWHPPEYSGGRPITGYIVERRERGGEWIKCTNYPTPNTSFTVLHLHEGGRYEFRIKAVNDAGPGTPSKPSESITAEVQRSVPDAPDAPNTDRITRNGVTVSWRPPRHDGRSKLKGYFLEMKTKGSNAWEPVNELPLHNTVHTITKLKEGDECTFRVIAINEIGKSNPSKPSQPVVVEEQPNKPCMDLGSVRDIECRAGEDFCIHVPYIAFPKPTAQWHFNDILLQDDGKHCFQNLTDEAASFIVKNASRNDTGQYRLQLRNSSGFDACTVNVRVLDRPRPPSNLRAEEFAGDALTLYWQPPKDDGGSQITNYIVEKKEKSSSTWSKISSYCTVPFIRVRNLTIGKEYDFRVIAENKYGTSDAAVTSEPIRAKYPFDVPSAPGIPTFVDSTEESITVSWQKPKSDGGSPISGYIIEKRLISDDKWIKALHSLCADTCVKIPNLIENAEYEFRVAAINMAGQSPYSTSSDPIFCRRPQQSPKITSDLSIRDINVIAGDDFRITVPYTASPTPKPTWNINGQDVVQDDRITFTTSEYNTIYHNKCAKRSETGTYTITLSNTRGSDTASCYVTVFDKPGPPQGPLTVYDITPDTCTLSWKTPIDDGGSPITNYVVEKMDKSGTWIKISSFVRNIHYDVMGLEPGQKYIFRVRAENQYGVSSPLEMEDSITAKYQFTVPDPPGQPKVVDWDSDNVTLLWSRPSNDGGSRIQGYQIEYRDIVNDSSWNTYEFLVKDTKYQLYNLRKGCEYEFRIRAKNAAGLSKPSAPSSKFKLKGKFTVPSAPGTPQVIKVGKSYVDLKWEKPHSDGGSRITGYIVERRDIGGAVWVKCNDYNILDTTYTVINLIEMADYEFRIFAVNAAGRSEPSSCTMPIKVCEVLGGEKPEWITRLQDKVAPFGKDFTLQCAATGKPEPTARWLRNGKEIQMNTGRFSCDNKGGVFSLHILNIQSGDEGDYTCEAVNSLGFVHTSGYLRIGAPPVIHRCPEEMYLPEDDNAKIKVFYGGDHPMNVQIYKNNEKIVEEENHLRITVFDDYVTLFLQGVLKSDAGSYEIEFSNDSGKASAQFVLNVTGLPSAPIGPMQISHISRHSCLLNWRPPSYDGGLRVTHYVVERKDTTSQHWITVSSYCKDTSFNVQGLIENQEYLFRVMAVNGNGMGPALEGGNPIKAKAPIDPPSPPTKPTVTEIGEDFVHLEWGKPDSDGGAHIQGYWIDKREVGSDTWQRVNITICNCTQICCPNLIDGRQYEFRVFAQNEAGISRESVNSTAIKMIDPKAAIAPVILKPLRDAQCIQNHNAQFTCTITGTPKPSVTWYKGAREITNGARYRIYNEGENYYLNINGVFGEDADEYICRAVNKAGAKSSRAALIIATAPRLNVPPRFRGTAYFDKGENVIIKIPFTGIPKPRIHWMRDEDKIESGGHYHVETKERHAVLTIRDGSQLDSGIYRITAENDLGTDTADIVIQISDRPDPPRLPVIENIGHDSLALSWKSPAWDGGSDITNYVVEKREHPMSSWIRVGSTRFTSMAVTGLTPSKEYEFRIYAENVYGKSNPSDISTLIKTKDSLNKKPRQRTWETDENGKKIRGKPEGIVKDYDSFVFDIYTRYVPQPVEISRESVYDKYEILEEIGTGAFGVVHRCRELKTGNVFAAKFIPVSHSTEKDMIRREIDIMNQLHHQKLINLHDAFEDDDEMVLILEFLSGGELFERITSEDYQMTEAEVIHYMRQICEGIKYMHEKNIVHLDIKPENILCQTRRSNNVKLIDFGLATRLDPNETVKITTGTAEFAAPEIVNREPVGFYTDMWAAGVLTYILLSGLSPFAGDNDVNTLKNVKSCQWDFDADAFKYISEEAKDFIRKLLVANKEKRMTAHECLLHPWLTGDHADRNKQIQRSRYLAFRDKLRMRNQDAGNYVIPIGRISEYSSLRKLLIDKYKICDTTFDRRQAAPRFVIRPSSQFCYEGQSVKFYCRCIATATPTLSWSHNNSELRQSVKFMKRYIGDDYYFIINRVKLEDRGEYIIRAENHYGSREEVVFLNVQPLPKEQPRYVHESTPVRRREPLPYTFWQEESESVPYFTFLLRPRVMQSRDTCKLLCCLSGKPVASVKWYKDGRELSKYEYSMTHSDGVVTLEIIDCRPSDSGKYSCKATNCHGTDETECVVIVEGI</sequence>
<accession>A0ABM3VAZ9</accession>
<evidence type="ECO:0000256" key="5">
    <source>
        <dbReference type="ARBA" id="ARBA00023319"/>
    </source>
</evidence>
<feature type="region of interest" description="Disordered" evidence="7">
    <location>
        <begin position="864"/>
        <end position="921"/>
    </location>
</feature>
<dbReference type="Pfam" id="PF00069">
    <property type="entry name" value="Pkinase"/>
    <property type="match status" value="1"/>
</dbReference>
<feature type="region of interest" description="Disordered" evidence="7">
    <location>
        <begin position="5912"/>
        <end position="5944"/>
    </location>
</feature>
<feature type="domain" description="Fibronectin type-III" evidence="10">
    <location>
        <begin position="3073"/>
        <end position="3166"/>
    </location>
</feature>
<feature type="domain" description="Fibronectin type-III" evidence="10">
    <location>
        <begin position="2777"/>
        <end position="2871"/>
    </location>
</feature>
<evidence type="ECO:0000259" key="9">
    <source>
        <dbReference type="PROSITE" id="PS50835"/>
    </source>
</evidence>
<evidence type="ECO:0000259" key="10">
    <source>
        <dbReference type="PROSITE" id="PS50853"/>
    </source>
</evidence>
<feature type="domain" description="Fibronectin type-III" evidence="10">
    <location>
        <begin position="4060"/>
        <end position="4155"/>
    </location>
</feature>
<feature type="domain" description="Ig-like" evidence="9">
    <location>
        <begin position="2380"/>
        <end position="2472"/>
    </location>
</feature>
<feature type="domain" description="Fibronectin type-III" evidence="10">
    <location>
        <begin position="2878"/>
        <end position="2973"/>
    </location>
</feature>
<feature type="domain" description="Ig-like" evidence="9">
    <location>
        <begin position="1207"/>
        <end position="1285"/>
    </location>
</feature>
<dbReference type="SUPFAM" id="SSF49265">
    <property type="entry name" value="Fibronectin type III"/>
    <property type="match status" value="21"/>
</dbReference>
<feature type="domain" description="Fibronectin type-III" evidence="10">
    <location>
        <begin position="5435"/>
        <end position="5531"/>
    </location>
</feature>
<dbReference type="Gene3D" id="2.60.40.10">
    <property type="entry name" value="Immunoglobulins"/>
    <property type="match status" value="74"/>
</dbReference>
<feature type="domain" description="Ig-like" evidence="9">
    <location>
        <begin position="637"/>
        <end position="725"/>
    </location>
</feature>
<feature type="domain" description="Ig-like" evidence="9">
    <location>
        <begin position="1782"/>
        <end position="1872"/>
    </location>
</feature>
<dbReference type="InterPro" id="IPR003599">
    <property type="entry name" value="Ig_sub"/>
</dbReference>
<dbReference type="InterPro" id="IPR036116">
    <property type="entry name" value="FN3_sf"/>
</dbReference>
<feature type="domain" description="Fibronectin type-III" evidence="10">
    <location>
        <begin position="5735"/>
        <end position="5828"/>
    </location>
</feature>
<feature type="domain" description="Fibronectin type-III" evidence="10">
    <location>
        <begin position="4651"/>
        <end position="4745"/>
    </location>
</feature>
<gene>
    <name evidence="12" type="primary">LOC101893720</name>
</gene>
<dbReference type="SMART" id="SM00220">
    <property type="entry name" value="S_TKc"/>
    <property type="match status" value="1"/>
</dbReference>
<name>A0ABM3VAZ9_MUSDO</name>
<dbReference type="GeneID" id="101893720"/>
<feature type="domain" description="Fibronectin type-III" evidence="10">
    <location>
        <begin position="1880"/>
        <end position="1975"/>
    </location>
</feature>
<feature type="domain" description="Fibronectin type-III" evidence="10">
    <location>
        <begin position="4946"/>
        <end position="5040"/>
    </location>
</feature>
<keyword evidence="4 6" id="KW-0067">ATP-binding</keyword>
<evidence type="ECO:0000256" key="4">
    <source>
        <dbReference type="ARBA" id="ARBA00022840"/>
    </source>
</evidence>
<proteinExistence type="inferred from homology"/>
<dbReference type="Gene3D" id="3.30.200.20">
    <property type="entry name" value="Phosphorylase Kinase, domain 1"/>
    <property type="match status" value="1"/>
</dbReference>
<dbReference type="Pfam" id="PF00041">
    <property type="entry name" value="fn3"/>
    <property type="match status" value="39"/>
</dbReference>
<feature type="domain" description="Fibronectin type-III" evidence="10">
    <location>
        <begin position="2177"/>
        <end position="2275"/>
    </location>
</feature>
<feature type="domain" description="Ig-like" evidence="9">
    <location>
        <begin position="6728"/>
        <end position="6817"/>
    </location>
</feature>
<dbReference type="PANTHER" id="PTHR14340:SF9">
    <property type="entry name" value="FIBRONECTIN TYPE-III DOMAIN-CONTAINING PROTEIN"/>
    <property type="match status" value="1"/>
</dbReference>
<evidence type="ECO:0000313" key="11">
    <source>
        <dbReference type="Proteomes" id="UP001652621"/>
    </source>
</evidence>
<feature type="domain" description="Fibronectin type-III" evidence="10">
    <location>
        <begin position="2480"/>
        <end position="2575"/>
    </location>
</feature>
<feature type="domain" description="Fibronectin type-III" evidence="10">
    <location>
        <begin position="4550"/>
        <end position="4645"/>
    </location>
</feature>
<evidence type="ECO:0000256" key="1">
    <source>
        <dbReference type="ARBA" id="ARBA00006692"/>
    </source>
</evidence>